<dbReference type="EMBL" id="CABPSR010000030">
    <property type="protein sequence ID" value="VVE85628.1"/>
    <property type="molecule type" value="Genomic_DNA"/>
</dbReference>
<dbReference type="Proteomes" id="UP000335538">
    <property type="component" value="Unassembled WGS sequence"/>
</dbReference>
<evidence type="ECO:0000313" key="2">
    <source>
        <dbReference type="Proteomes" id="UP000335538"/>
    </source>
</evidence>
<sequence>MLRIRLFAARQERERKLSPIGAALSKLSAHMDIASLAVQSDAAAPRAGGVRRFPPS</sequence>
<reference evidence="1 2" key="1">
    <citation type="submission" date="2019-08" db="EMBL/GenBank/DDBJ databases">
        <authorList>
            <person name="Peeters C."/>
        </authorList>
    </citation>
    <scope>NUCLEOTIDE SEQUENCE [LARGE SCALE GENOMIC DNA]</scope>
    <source>
        <strain evidence="1 2">LMG 31121</strain>
    </source>
</reference>
<accession>A0A5E5BJV9</accession>
<protein>
    <submittedName>
        <fullName evidence="1">Transposase</fullName>
    </submittedName>
</protein>
<organism evidence="1 2">
    <name type="scientific">Pandoraea sputorum</name>
    <dbReference type="NCBI Taxonomy" id="93222"/>
    <lineage>
        <taxon>Bacteria</taxon>
        <taxon>Pseudomonadati</taxon>
        <taxon>Pseudomonadota</taxon>
        <taxon>Betaproteobacteria</taxon>
        <taxon>Burkholderiales</taxon>
        <taxon>Burkholderiaceae</taxon>
        <taxon>Pandoraea</taxon>
    </lineage>
</organism>
<proteinExistence type="predicted"/>
<name>A0A5E5BJV9_9BURK</name>
<dbReference type="AlphaFoldDB" id="A0A5E5BJV9"/>
<evidence type="ECO:0000313" key="1">
    <source>
        <dbReference type="EMBL" id="VVE85628.1"/>
    </source>
</evidence>
<gene>
    <name evidence="1" type="ORF">PSP31121_05332</name>
</gene>